<dbReference type="SMR" id="A0A3B6RAG2"/>
<evidence type="ECO:0000256" key="1">
    <source>
        <dbReference type="SAM" id="Coils"/>
    </source>
</evidence>
<protein>
    <submittedName>
        <fullName evidence="2">Uncharacterized protein</fullName>
    </submittedName>
</protein>
<dbReference type="EnsemblPlants" id="TraesCS7A02G017300.1">
    <property type="protein sequence ID" value="TraesCS7A02G017300.1"/>
    <property type="gene ID" value="TraesCS7A02G017300"/>
</dbReference>
<proteinExistence type="predicted"/>
<reference evidence="2" key="1">
    <citation type="submission" date="2018-08" db="EMBL/GenBank/DDBJ databases">
        <authorList>
            <person name="Rossello M."/>
        </authorList>
    </citation>
    <scope>NUCLEOTIDE SEQUENCE [LARGE SCALE GENOMIC DNA]</scope>
    <source>
        <strain evidence="2">cv. Chinese Spring</strain>
    </source>
</reference>
<evidence type="ECO:0000313" key="3">
    <source>
        <dbReference type="Proteomes" id="UP000019116"/>
    </source>
</evidence>
<dbReference type="Gramene" id="TraesCS7A02G017300.1">
    <property type="protein sequence ID" value="TraesCS7A02G017300.1"/>
    <property type="gene ID" value="TraesCS7A02G017300"/>
</dbReference>
<feature type="coiled-coil region" evidence="1">
    <location>
        <begin position="55"/>
        <end position="89"/>
    </location>
</feature>
<accession>A0A3B6RAG2</accession>
<name>A0A3B6RAG2_WHEAT</name>
<reference evidence="2" key="2">
    <citation type="submission" date="2018-10" db="UniProtKB">
        <authorList>
            <consortium name="EnsemblPlants"/>
        </authorList>
    </citation>
    <scope>IDENTIFICATION</scope>
</reference>
<organism evidence="2">
    <name type="scientific">Triticum aestivum</name>
    <name type="common">Wheat</name>
    <dbReference type="NCBI Taxonomy" id="4565"/>
    <lineage>
        <taxon>Eukaryota</taxon>
        <taxon>Viridiplantae</taxon>
        <taxon>Streptophyta</taxon>
        <taxon>Embryophyta</taxon>
        <taxon>Tracheophyta</taxon>
        <taxon>Spermatophyta</taxon>
        <taxon>Magnoliopsida</taxon>
        <taxon>Liliopsida</taxon>
        <taxon>Poales</taxon>
        <taxon>Poaceae</taxon>
        <taxon>BOP clade</taxon>
        <taxon>Pooideae</taxon>
        <taxon>Triticodae</taxon>
        <taxon>Triticeae</taxon>
        <taxon>Triticinae</taxon>
        <taxon>Triticum</taxon>
    </lineage>
</organism>
<dbReference type="Proteomes" id="UP000019116">
    <property type="component" value="Chromosome 7A"/>
</dbReference>
<keyword evidence="3" id="KW-1185">Reference proteome</keyword>
<evidence type="ECO:0000313" key="2">
    <source>
        <dbReference type="EnsemblPlants" id="TraesCS7A02G017300.1"/>
    </source>
</evidence>
<dbReference type="AlphaFoldDB" id="A0A3B6RAG2"/>
<sequence length="135" mass="14717">MALRTLAARVRTSADAVRVQTTALRLPPPPGGRPDFHSAARLSAPPAGRPCLISNRTLRTTINLKSASLEELEREAASLRGRIDEVVESISKEKERSDLIMKDIWGTMKLMACSAIVVKVITFAISPVEEPKEIA</sequence>
<keyword evidence="1" id="KW-0175">Coiled coil</keyword>
<dbReference type="Gramene" id="TraesCS7A03G0037100.1">
    <property type="protein sequence ID" value="TraesCS7A03G0037100.1.CDS"/>
    <property type="gene ID" value="TraesCS7A03G0037100"/>
</dbReference>